<keyword evidence="3" id="KW-0963">Cytoplasm</keyword>
<dbReference type="OrthoDB" id="3527985at2"/>
<dbReference type="Gene3D" id="3.90.950.10">
    <property type="match status" value="1"/>
</dbReference>
<comment type="catalytic activity">
    <reaction evidence="3">
        <text>a ribonucleoside 5'-triphosphate + H2O = a ribonucleoside 5'-phosphate + diphosphate + H(+)</text>
        <dbReference type="Rhea" id="RHEA:23996"/>
        <dbReference type="ChEBI" id="CHEBI:15377"/>
        <dbReference type="ChEBI" id="CHEBI:15378"/>
        <dbReference type="ChEBI" id="CHEBI:33019"/>
        <dbReference type="ChEBI" id="CHEBI:58043"/>
        <dbReference type="ChEBI" id="CHEBI:61557"/>
        <dbReference type="EC" id="3.6.1.9"/>
    </reaction>
</comment>
<dbReference type="InterPro" id="IPR029001">
    <property type="entry name" value="ITPase-like_fam"/>
</dbReference>
<gene>
    <name evidence="5" type="ORF">DF200_08465</name>
</gene>
<dbReference type="CDD" id="cd00555">
    <property type="entry name" value="Maf"/>
    <property type="match status" value="1"/>
</dbReference>
<evidence type="ECO:0000259" key="4">
    <source>
        <dbReference type="PROSITE" id="PS51462"/>
    </source>
</evidence>
<dbReference type="EMBL" id="QFFN01000028">
    <property type="protein sequence ID" value="PWG59259.1"/>
    <property type="molecule type" value="Genomic_DNA"/>
</dbReference>
<dbReference type="InterPro" id="IPR020084">
    <property type="entry name" value="NUDIX_hydrolase_CS"/>
</dbReference>
<dbReference type="EC" id="3.6.1.9" evidence="3"/>
<dbReference type="RefSeq" id="WP_109137841.1">
    <property type="nucleotide sequence ID" value="NZ_QFFN01000028.1"/>
</dbReference>
<dbReference type="Pfam" id="PF00293">
    <property type="entry name" value="NUDIX"/>
    <property type="match status" value="1"/>
</dbReference>
<dbReference type="InterPro" id="IPR000086">
    <property type="entry name" value="NUDIX_hydrolase_dom"/>
</dbReference>
<evidence type="ECO:0000256" key="1">
    <source>
        <dbReference type="ARBA" id="ARBA00001968"/>
    </source>
</evidence>
<dbReference type="SUPFAM" id="SSF52972">
    <property type="entry name" value="ITPase-like"/>
    <property type="match status" value="1"/>
</dbReference>
<dbReference type="PROSITE" id="PS51462">
    <property type="entry name" value="NUDIX"/>
    <property type="match status" value="1"/>
</dbReference>
<dbReference type="PANTHER" id="PTHR43213">
    <property type="entry name" value="BIFUNCTIONAL DTTP/UTP PYROPHOSPHATASE/METHYLTRANSFERASE PROTEIN-RELATED"/>
    <property type="match status" value="1"/>
</dbReference>
<comment type="similarity">
    <text evidence="3">Belongs to the Maf family.</text>
</comment>
<comment type="subcellular location">
    <subcellularLocation>
        <location evidence="3">Cytoplasm</location>
    </subcellularLocation>
</comment>
<dbReference type="PROSITE" id="PS00893">
    <property type="entry name" value="NUDIX_BOX"/>
    <property type="match status" value="1"/>
</dbReference>
<dbReference type="PANTHER" id="PTHR43213:SF5">
    <property type="entry name" value="BIFUNCTIONAL DTTP_UTP PYROPHOSPHATASE_METHYLTRANSFERASE PROTEIN-RELATED"/>
    <property type="match status" value="1"/>
</dbReference>
<accession>A0A2U2MR03</accession>
<dbReference type="AlphaFoldDB" id="A0A2U2MR03"/>
<dbReference type="NCBIfam" id="TIGR00172">
    <property type="entry name" value="maf"/>
    <property type="match status" value="1"/>
</dbReference>
<dbReference type="InterPro" id="IPR015797">
    <property type="entry name" value="NUDIX_hydrolase-like_dom_sf"/>
</dbReference>
<comment type="caution">
    <text evidence="5">The sequence shown here is derived from an EMBL/GenBank/DDBJ whole genome shotgun (WGS) entry which is preliminary data.</text>
</comment>
<comment type="cofactor">
    <cofactor evidence="1 3">
        <name>a divalent metal cation</name>
        <dbReference type="ChEBI" id="CHEBI:60240"/>
    </cofactor>
</comment>
<dbReference type="Pfam" id="PF02545">
    <property type="entry name" value="Maf"/>
    <property type="match status" value="1"/>
</dbReference>
<evidence type="ECO:0000313" key="5">
    <source>
        <dbReference type="EMBL" id="PWG59259.1"/>
    </source>
</evidence>
<keyword evidence="3" id="KW-0546">Nucleotide metabolism</keyword>
<dbReference type="Proteomes" id="UP000245753">
    <property type="component" value="Unassembled WGS sequence"/>
</dbReference>
<sequence>MAVPVILASKSKARRDVLFHAGIRPTIRVSHVDEAAVVVNTAAQQGISPDDMATRERVPLLARAKAAAVYRDYLAISATAATAVGEQHVSRPLEDGFGTIAETTTIREALAEHRGMTNAMAGPLVIGCDSMFELDGVPYGKPHTVEHARERLRLMRGRTGTLWTGHCVIDAATGRMVSRASHAEVTFANYSDDDIERYIATGEPLEVAGSFTLDGFGGAFIDGIQGDPSGIIGLSLPLTRQLVEELDVAWTDLWNIDRDTQQNGGTINSTWETPKENVLQPGDGFIDCACGRKHWGLNGAAGVLLARRDAETGEITDVLMQHRALWSAEGGTWGIPGGAIADGESPLEGALRESFEEANIRPENIAVVGSYLEDHGPWGYTTVFAFEKPGHTVEPRANDDESLEITWVPIDEVGSLKLLTAMKTDWPRFEKRLRHIAATYTV</sequence>
<dbReference type="HAMAP" id="MF_00528">
    <property type="entry name" value="Maf"/>
    <property type="match status" value="1"/>
</dbReference>
<dbReference type="SUPFAM" id="SSF55811">
    <property type="entry name" value="Nudix"/>
    <property type="match status" value="1"/>
</dbReference>
<dbReference type="GO" id="GO:0047429">
    <property type="term" value="F:nucleoside triphosphate diphosphatase activity"/>
    <property type="evidence" value="ECO:0007669"/>
    <property type="project" value="UniProtKB-EC"/>
</dbReference>
<keyword evidence="6" id="KW-1185">Reference proteome</keyword>
<organism evidence="5 6">
    <name type="scientific">Bifidobacterium catulorum</name>
    <dbReference type="NCBI Taxonomy" id="1630173"/>
    <lineage>
        <taxon>Bacteria</taxon>
        <taxon>Bacillati</taxon>
        <taxon>Actinomycetota</taxon>
        <taxon>Actinomycetes</taxon>
        <taxon>Bifidobacteriales</taxon>
        <taxon>Bifidobacteriaceae</taxon>
        <taxon>Bifidobacterium</taxon>
    </lineage>
</organism>
<reference evidence="5 6" key="1">
    <citation type="journal article" date="2018" name="Int. J. Syst. Evol. Microbiol.">
        <title>Bifidobacterium catulorum sp. nov., a novel taxon from the faeces of the baby common marmoset (Callithrix jacchus).</title>
        <authorList>
            <person name="Modesto M."/>
            <person name="Michelini S."/>
            <person name="Oki K."/>
            <person name="Biavati B."/>
            <person name="Watanabe K."/>
            <person name="Mattarelli P."/>
        </authorList>
    </citation>
    <scope>NUCLEOTIDE SEQUENCE [LARGE SCALE GENOMIC DNA]</scope>
    <source>
        <strain evidence="5 6">MRM 8.19</strain>
    </source>
</reference>
<comment type="caution">
    <text evidence="3">Lacks conserved residue(s) required for the propagation of feature annotation.</text>
</comment>
<protein>
    <recommendedName>
        <fullName evidence="3">Nucleoside triphosphate pyrophosphatase</fullName>
        <ecNumber evidence="3">3.6.1.9</ecNumber>
    </recommendedName>
    <alternativeName>
        <fullName evidence="3">Nucleotide pyrophosphatase</fullName>
        <shortName evidence="3">Nucleotide PPase</shortName>
    </alternativeName>
</protein>
<comment type="function">
    <text evidence="3">Nucleoside triphosphate pyrophosphatase. May have a dual role in cell division arrest and in preventing the incorporation of modified nucleotides into cellular nucleic acids.</text>
</comment>
<feature type="active site" description="Proton acceptor" evidence="3">
    <location>
        <position position="129"/>
    </location>
</feature>
<name>A0A2U2MR03_9BIFI</name>
<keyword evidence="2 3" id="KW-0378">Hydrolase</keyword>
<comment type="catalytic activity">
    <reaction evidence="3">
        <text>a 2'-deoxyribonucleoside 5'-triphosphate + H2O = a 2'-deoxyribonucleoside 5'-phosphate + diphosphate + H(+)</text>
        <dbReference type="Rhea" id="RHEA:44644"/>
        <dbReference type="ChEBI" id="CHEBI:15377"/>
        <dbReference type="ChEBI" id="CHEBI:15378"/>
        <dbReference type="ChEBI" id="CHEBI:33019"/>
        <dbReference type="ChEBI" id="CHEBI:61560"/>
        <dbReference type="ChEBI" id="CHEBI:65317"/>
        <dbReference type="EC" id="3.6.1.9"/>
    </reaction>
</comment>
<dbReference type="Gene3D" id="3.90.79.10">
    <property type="entry name" value="Nucleoside Triphosphate Pyrophosphohydrolase"/>
    <property type="match status" value="1"/>
</dbReference>
<evidence type="ECO:0000256" key="3">
    <source>
        <dbReference type="HAMAP-Rule" id="MF_00528"/>
    </source>
</evidence>
<evidence type="ECO:0000256" key="2">
    <source>
        <dbReference type="ARBA" id="ARBA00022801"/>
    </source>
</evidence>
<dbReference type="GO" id="GO:0009117">
    <property type="term" value="P:nucleotide metabolic process"/>
    <property type="evidence" value="ECO:0007669"/>
    <property type="project" value="UniProtKB-KW"/>
</dbReference>
<dbReference type="GO" id="GO:0005737">
    <property type="term" value="C:cytoplasm"/>
    <property type="evidence" value="ECO:0007669"/>
    <property type="project" value="UniProtKB-SubCell"/>
</dbReference>
<proteinExistence type="inferred from homology"/>
<feature type="domain" description="Nudix hydrolase" evidence="4">
    <location>
        <begin position="296"/>
        <end position="433"/>
    </location>
</feature>
<evidence type="ECO:0000313" key="6">
    <source>
        <dbReference type="Proteomes" id="UP000245753"/>
    </source>
</evidence>
<dbReference type="InterPro" id="IPR003697">
    <property type="entry name" value="Maf-like"/>
</dbReference>